<dbReference type="SUPFAM" id="SSF54593">
    <property type="entry name" value="Glyoxalase/Bleomycin resistance protein/Dihydroxybiphenyl dioxygenase"/>
    <property type="match status" value="1"/>
</dbReference>
<dbReference type="AlphaFoldDB" id="A0A543CHH5"/>
<evidence type="ECO:0000259" key="1">
    <source>
        <dbReference type="PROSITE" id="PS51819"/>
    </source>
</evidence>
<reference evidence="2 3" key="1">
    <citation type="submission" date="2019-06" db="EMBL/GenBank/DDBJ databases">
        <title>Sequencing the genomes of 1000 actinobacteria strains.</title>
        <authorList>
            <person name="Klenk H.-P."/>
        </authorList>
    </citation>
    <scope>NUCLEOTIDE SEQUENCE [LARGE SCALE GENOMIC DNA]</scope>
    <source>
        <strain evidence="2 3">DSM 102200</strain>
    </source>
</reference>
<dbReference type="Gene3D" id="3.10.180.10">
    <property type="entry name" value="2,3-Dihydroxybiphenyl 1,2-Dioxygenase, domain 1"/>
    <property type="match status" value="1"/>
</dbReference>
<dbReference type="OrthoDB" id="1645442at2"/>
<dbReference type="InterPro" id="IPR029068">
    <property type="entry name" value="Glyas_Bleomycin-R_OHBP_Dase"/>
</dbReference>
<organism evidence="2 3">
    <name type="scientific">Actinoallomurus bryophytorum</name>
    <dbReference type="NCBI Taxonomy" id="1490222"/>
    <lineage>
        <taxon>Bacteria</taxon>
        <taxon>Bacillati</taxon>
        <taxon>Actinomycetota</taxon>
        <taxon>Actinomycetes</taxon>
        <taxon>Streptosporangiales</taxon>
        <taxon>Thermomonosporaceae</taxon>
        <taxon>Actinoallomurus</taxon>
    </lineage>
</organism>
<dbReference type="PROSITE" id="PS51819">
    <property type="entry name" value="VOC"/>
    <property type="match status" value="1"/>
</dbReference>
<dbReference type="InterPro" id="IPR041581">
    <property type="entry name" value="Glyoxalase_6"/>
</dbReference>
<name>A0A543CHH5_9ACTN</name>
<dbReference type="PANTHER" id="PTHR35908:SF1">
    <property type="entry name" value="CONSERVED PROTEIN"/>
    <property type="match status" value="1"/>
</dbReference>
<dbReference type="Proteomes" id="UP000316096">
    <property type="component" value="Unassembled WGS sequence"/>
</dbReference>
<keyword evidence="3" id="KW-1185">Reference proteome</keyword>
<dbReference type="CDD" id="cd06587">
    <property type="entry name" value="VOC"/>
    <property type="match status" value="1"/>
</dbReference>
<dbReference type="InterPro" id="IPR037523">
    <property type="entry name" value="VOC_core"/>
</dbReference>
<proteinExistence type="predicted"/>
<feature type="domain" description="VOC" evidence="1">
    <location>
        <begin position="6"/>
        <end position="119"/>
    </location>
</feature>
<sequence length="123" mass="13552">MPALAQLFAVTVDCPDPFGLARFYQALAGGEVASSNDDFVTLSGGAVRIDFQRVANPATSWPDEDSPRRVHLDFRVDDLERAEEELQRLGATVAEHQPGGRRFRVFFDPAGHPFCLVDAATQY</sequence>
<protein>
    <recommendedName>
        <fullName evidence="1">VOC domain-containing protein</fullName>
    </recommendedName>
</protein>
<dbReference type="PANTHER" id="PTHR35908">
    <property type="entry name" value="HYPOTHETICAL FUSION PROTEIN"/>
    <property type="match status" value="1"/>
</dbReference>
<dbReference type="EMBL" id="VFOZ01000001">
    <property type="protein sequence ID" value="TQL96552.1"/>
    <property type="molecule type" value="Genomic_DNA"/>
</dbReference>
<dbReference type="RefSeq" id="WP_141955396.1">
    <property type="nucleotide sequence ID" value="NZ_VFOZ01000001.1"/>
</dbReference>
<gene>
    <name evidence="2" type="ORF">FB559_2090</name>
</gene>
<evidence type="ECO:0000313" key="3">
    <source>
        <dbReference type="Proteomes" id="UP000316096"/>
    </source>
</evidence>
<accession>A0A543CHH5</accession>
<evidence type="ECO:0000313" key="2">
    <source>
        <dbReference type="EMBL" id="TQL96552.1"/>
    </source>
</evidence>
<comment type="caution">
    <text evidence="2">The sequence shown here is derived from an EMBL/GenBank/DDBJ whole genome shotgun (WGS) entry which is preliminary data.</text>
</comment>
<dbReference type="Pfam" id="PF18029">
    <property type="entry name" value="Glyoxalase_6"/>
    <property type="match status" value="1"/>
</dbReference>